<sequence>MDSDSFLTGMLIAYLVYLIVRLFIWPSCEGRVMRFMAEHGMTKVDSTKTVTHSVVVLDDPTPSGPTTESVMIPVENVQEAKKLEIVNNNDENAVMVPSSTQIGAAELKTMSQRAAESSMERDAHIIKRFNPAVPVSSLKNPWHDEIAANVQSKPDEYIKMS</sequence>
<reference evidence="2" key="1">
    <citation type="journal article" date="2020" name="Nature">
        <title>Giant virus diversity and host interactions through global metagenomics.</title>
        <authorList>
            <person name="Schulz F."/>
            <person name="Roux S."/>
            <person name="Paez-Espino D."/>
            <person name="Jungbluth S."/>
            <person name="Walsh D.A."/>
            <person name="Denef V.J."/>
            <person name="McMahon K.D."/>
            <person name="Konstantinidis K.T."/>
            <person name="Eloe-Fadrosh E.A."/>
            <person name="Kyrpides N.C."/>
            <person name="Woyke T."/>
        </authorList>
    </citation>
    <scope>NUCLEOTIDE SEQUENCE</scope>
    <source>
        <strain evidence="2">GVMAG-S-1016704-121</strain>
    </source>
</reference>
<dbReference type="AlphaFoldDB" id="A0A6C0LSL9"/>
<accession>A0A6C0LSL9</accession>
<dbReference type="EMBL" id="MN740557">
    <property type="protein sequence ID" value="QHU33413.1"/>
    <property type="molecule type" value="Genomic_DNA"/>
</dbReference>
<evidence type="ECO:0000256" key="1">
    <source>
        <dbReference type="SAM" id="Phobius"/>
    </source>
</evidence>
<name>A0A6C0LSL9_9ZZZZ</name>
<protein>
    <submittedName>
        <fullName evidence="2">Uncharacterized protein</fullName>
    </submittedName>
</protein>
<keyword evidence="1" id="KW-1133">Transmembrane helix</keyword>
<keyword evidence="1" id="KW-0472">Membrane</keyword>
<proteinExistence type="predicted"/>
<keyword evidence="1" id="KW-0812">Transmembrane</keyword>
<organism evidence="2">
    <name type="scientific">viral metagenome</name>
    <dbReference type="NCBI Taxonomy" id="1070528"/>
    <lineage>
        <taxon>unclassified sequences</taxon>
        <taxon>metagenomes</taxon>
        <taxon>organismal metagenomes</taxon>
    </lineage>
</organism>
<feature type="transmembrane region" description="Helical" evidence="1">
    <location>
        <begin position="6"/>
        <end position="24"/>
    </location>
</feature>
<evidence type="ECO:0000313" key="2">
    <source>
        <dbReference type="EMBL" id="QHU33413.1"/>
    </source>
</evidence>